<evidence type="ECO:0000256" key="3">
    <source>
        <dbReference type="ARBA" id="ARBA00022613"/>
    </source>
</evidence>
<dbReference type="InterPro" id="IPR050252">
    <property type="entry name" value="Beta/Gamma-Crystallin"/>
</dbReference>
<dbReference type="PANTHER" id="PTHR11818:SF6">
    <property type="entry name" value="GAMMA-CRYSTALLIN S"/>
    <property type="match status" value="1"/>
</dbReference>
<dbReference type="GO" id="GO:0002088">
    <property type="term" value="P:lens development in camera-type eye"/>
    <property type="evidence" value="ECO:0007669"/>
    <property type="project" value="TreeGrafter"/>
</dbReference>
<dbReference type="InterPro" id="IPR011024">
    <property type="entry name" value="G_crystallin-like"/>
</dbReference>
<evidence type="ECO:0000313" key="6">
    <source>
        <dbReference type="Ensembl" id="ENSAPLP00020001256.1"/>
    </source>
</evidence>
<dbReference type="SUPFAM" id="SSF49695">
    <property type="entry name" value="gamma-Crystallin-like"/>
    <property type="match status" value="1"/>
</dbReference>
<reference evidence="6" key="1">
    <citation type="submission" date="2019-08" db="EMBL/GenBank/DDBJ databases">
        <title>Three high-quality genomes provides insights into domestication of ducks.</title>
        <authorList>
            <person name="Hou Z.C."/>
            <person name="Zhu F."/>
            <person name="Yin Z.T."/>
            <person name="Zhang F."/>
        </authorList>
    </citation>
    <scope>NUCLEOTIDE SEQUENCE [LARGE SCALE GENOMIC DNA]</scope>
</reference>
<dbReference type="Ensembl" id="ENSAPLT00020001342.1">
    <property type="protein sequence ID" value="ENSAPLP00020001256.1"/>
    <property type="gene ID" value="ENSAPLG00020000917.1"/>
</dbReference>
<name>A0A8B9QTA7_ANAPL</name>
<feature type="domain" description="Beta/gamma crystallin 'Greek key'" evidence="5">
    <location>
        <begin position="77"/>
        <end position="119"/>
    </location>
</feature>
<evidence type="ECO:0000256" key="4">
    <source>
        <dbReference type="ARBA" id="ARBA00022737"/>
    </source>
</evidence>
<reference evidence="6" key="2">
    <citation type="submission" date="2025-08" db="UniProtKB">
        <authorList>
            <consortium name="Ensembl"/>
        </authorList>
    </citation>
    <scope>IDENTIFICATION</scope>
</reference>
<comment type="similarity">
    <text evidence="2">Belongs to the beta/gamma-crystallin family.</text>
</comment>
<dbReference type="Pfam" id="PF00030">
    <property type="entry name" value="Crystall"/>
    <property type="match status" value="2"/>
</dbReference>
<dbReference type="PANTHER" id="PTHR11818">
    <property type="entry name" value="BETA/GAMMA CRYSTALLIN"/>
    <property type="match status" value="1"/>
</dbReference>
<proteinExistence type="inferred from homology"/>
<keyword evidence="4" id="KW-0677">Repeat</keyword>
<dbReference type="Proteomes" id="UP000694400">
    <property type="component" value="Chromosome 9"/>
</dbReference>
<dbReference type="PRINTS" id="PR01367">
    <property type="entry name" value="BGCRYSTALLIN"/>
</dbReference>
<dbReference type="FunFam" id="2.60.20.10:FF:000001">
    <property type="entry name" value="Crystallin gamma S"/>
    <property type="match status" value="1"/>
</dbReference>
<protein>
    <submittedName>
        <fullName evidence="6">Crystallin gamma S</fullName>
    </submittedName>
</protein>
<dbReference type="GO" id="GO:0005212">
    <property type="term" value="F:structural constituent of eye lens"/>
    <property type="evidence" value="ECO:0007669"/>
    <property type="project" value="UniProtKB-KW"/>
</dbReference>
<accession>A0A8B9QTA7</accession>
<sequence>MPMLLVAACTGMPAHGCSHLPGHSGVRNHPHRPPFLVFQITFYEDKNFLGRRYECDSDCPDFHTYLSRCNSIWVEGGTWVAYERPDFSGNMYVLTQGEYPDYHHWMGLNDRLGSCRAVQIPSGGRGHIQVFEKGDFGGQMFEATEDCPSIMDECRIREVHACRVLEGVWVFYEHPNYRGRQYLLPKGEYRQPVEWGAVSPAVQSFRSIAE</sequence>
<keyword evidence="3" id="KW-0273">Eye lens protein</keyword>
<dbReference type="SMART" id="SM00247">
    <property type="entry name" value="XTALbg"/>
    <property type="match status" value="2"/>
</dbReference>
<dbReference type="AlphaFoldDB" id="A0A8B9QTA7"/>
<evidence type="ECO:0000256" key="2">
    <source>
        <dbReference type="ARBA" id="ARBA00009646"/>
    </source>
</evidence>
<dbReference type="GO" id="GO:0007601">
    <property type="term" value="P:visual perception"/>
    <property type="evidence" value="ECO:0007669"/>
    <property type="project" value="TreeGrafter"/>
</dbReference>
<dbReference type="PROSITE" id="PS50915">
    <property type="entry name" value="CRYSTALLIN_BETA_GAMMA"/>
    <property type="match status" value="2"/>
</dbReference>
<evidence type="ECO:0000256" key="1">
    <source>
        <dbReference type="ARBA" id="ARBA00003689"/>
    </source>
</evidence>
<comment type="function">
    <text evidence="1">Crystallins are the dominant structural components of the vertebrate eye lens.</text>
</comment>
<dbReference type="FunFam" id="2.60.20.10:FF:000003">
    <property type="entry name" value="Crystallin gamma S"/>
    <property type="match status" value="1"/>
</dbReference>
<feature type="domain" description="Beta/gamma crystallin 'Greek key'" evidence="5">
    <location>
        <begin position="167"/>
        <end position="209"/>
    </location>
</feature>
<evidence type="ECO:0000259" key="5">
    <source>
        <dbReference type="PROSITE" id="PS50915"/>
    </source>
</evidence>
<organism evidence="6 7">
    <name type="scientific">Anas platyrhynchos</name>
    <name type="common">Mallard</name>
    <name type="synonym">Anas boschas</name>
    <dbReference type="NCBI Taxonomy" id="8839"/>
    <lineage>
        <taxon>Eukaryota</taxon>
        <taxon>Metazoa</taxon>
        <taxon>Chordata</taxon>
        <taxon>Craniata</taxon>
        <taxon>Vertebrata</taxon>
        <taxon>Euteleostomi</taxon>
        <taxon>Archelosauria</taxon>
        <taxon>Archosauria</taxon>
        <taxon>Dinosauria</taxon>
        <taxon>Saurischia</taxon>
        <taxon>Theropoda</taxon>
        <taxon>Coelurosauria</taxon>
        <taxon>Aves</taxon>
        <taxon>Neognathae</taxon>
        <taxon>Galloanserae</taxon>
        <taxon>Anseriformes</taxon>
        <taxon>Anatidae</taxon>
        <taxon>Anatinae</taxon>
        <taxon>Anas</taxon>
    </lineage>
</organism>
<evidence type="ECO:0000313" key="7">
    <source>
        <dbReference type="Proteomes" id="UP000694400"/>
    </source>
</evidence>
<dbReference type="Gene3D" id="2.60.20.10">
    <property type="entry name" value="Crystallins"/>
    <property type="match status" value="2"/>
</dbReference>
<reference evidence="6" key="3">
    <citation type="submission" date="2025-09" db="UniProtKB">
        <authorList>
            <consortium name="Ensembl"/>
        </authorList>
    </citation>
    <scope>IDENTIFICATION</scope>
</reference>
<dbReference type="InterPro" id="IPR001064">
    <property type="entry name" value="Beta/gamma_crystallin"/>
</dbReference>